<dbReference type="AlphaFoldDB" id="A0A1G6XEZ3"/>
<protein>
    <submittedName>
        <fullName evidence="2">Uncharacterized protein</fullName>
    </submittedName>
</protein>
<accession>A0A1G6XEZ3</accession>
<sequence length="294" mass="32723">MRPSVAERSIAVERRRFRNFLWLVALLSLTLLVLVQVVFQRGSASGSALIGRGADEVVLAATSAVFGAALGSALVGILLDEYQRRFSGRVSEYDQFLHNEGLIAVYESSQEPALLSAMEKAISDARAEVVGVGLGLSVLANRVLLLRVAERLSAEKSLRVRIHLGSPDNPGVMNRMREEEAWHRSNDLAYDATWPEFLPKEIRSTLERYAGQANHSRIEVTRIRSCPTIGVLKFDKRMFVFLYGAPDMRGGSQSVWMELDATERTGNLNSFILKYIEYFSAEADEVRRMGAEAP</sequence>
<feature type="transmembrane region" description="Helical" evidence="1">
    <location>
        <begin position="20"/>
        <end position="39"/>
    </location>
</feature>
<evidence type="ECO:0000313" key="2">
    <source>
        <dbReference type="EMBL" id="SDD76641.1"/>
    </source>
</evidence>
<dbReference type="Proteomes" id="UP000198949">
    <property type="component" value="Unassembled WGS sequence"/>
</dbReference>
<gene>
    <name evidence="2" type="ORF">SAMN05216270_107134</name>
</gene>
<organism evidence="2 3">
    <name type="scientific">Glycomyces harbinensis</name>
    <dbReference type="NCBI Taxonomy" id="58114"/>
    <lineage>
        <taxon>Bacteria</taxon>
        <taxon>Bacillati</taxon>
        <taxon>Actinomycetota</taxon>
        <taxon>Actinomycetes</taxon>
        <taxon>Glycomycetales</taxon>
        <taxon>Glycomycetaceae</taxon>
        <taxon>Glycomyces</taxon>
    </lineage>
</organism>
<name>A0A1G6XEZ3_9ACTN</name>
<keyword evidence="3" id="KW-1185">Reference proteome</keyword>
<keyword evidence="1" id="KW-0812">Transmembrane</keyword>
<evidence type="ECO:0000256" key="1">
    <source>
        <dbReference type="SAM" id="Phobius"/>
    </source>
</evidence>
<keyword evidence="1" id="KW-0472">Membrane</keyword>
<proteinExistence type="predicted"/>
<dbReference type="EMBL" id="FNAD01000007">
    <property type="protein sequence ID" value="SDD76641.1"/>
    <property type="molecule type" value="Genomic_DNA"/>
</dbReference>
<keyword evidence="1" id="KW-1133">Transmembrane helix</keyword>
<evidence type="ECO:0000313" key="3">
    <source>
        <dbReference type="Proteomes" id="UP000198949"/>
    </source>
</evidence>
<feature type="transmembrane region" description="Helical" evidence="1">
    <location>
        <begin position="59"/>
        <end position="79"/>
    </location>
</feature>
<reference evidence="3" key="1">
    <citation type="submission" date="2016-10" db="EMBL/GenBank/DDBJ databases">
        <authorList>
            <person name="Varghese N."/>
            <person name="Submissions S."/>
        </authorList>
    </citation>
    <scope>NUCLEOTIDE SEQUENCE [LARGE SCALE GENOMIC DNA]</scope>
    <source>
        <strain evidence="3">CGMCC 4.3516</strain>
    </source>
</reference>